<feature type="compositionally biased region" description="Low complexity" evidence="3">
    <location>
        <begin position="691"/>
        <end position="703"/>
    </location>
</feature>
<dbReference type="AlphaFoldDB" id="A0A3N4L121"/>
<accession>A0A3N4L121</accession>
<reference evidence="4 5" key="1">
    <citation type="journal article" date="2018" name="Nat. Ecol. Evol.">
        <title>Pezizomycetes genomes reveal the molecular basis of ectomycorrhizal truffle lifestyle.</title>
        <authorList>
            <person name="Murat C."/>
            <person name="Payen T."/>
            <person name="Noel B."/>
            <person name="Kuo A."/>
            <person name="Morin E."/>
            <person name="Chen J."/>
            <person name="Kohler A."/>
            <person name="Krizsan K."/>
            <person name="Balestrini R."/>
            <person name="Da Silva C."/>
            <person name="Montanini B."/>
            <person name="Hainaut M."/>
            <person name="Levati E."/>
            <person name="Barry K.W."/>
            <person name="Belfiori B."/>
            <person name="Cichocki N."/>
            <person name="Clum A."/>
            <person name="Dockter R.B."/>
            <person name="Fauchery L."/>
            <person name="Guy J."/>
            <person name="Iotti M."/>
            <person name="Le Tacon F."/>
            <person name="Lindquist E.A."/>
            <person name="Lipzen A."/>
            <person name="Malagnac F."/>
            <person name="Mello A."/>
            <person name="Molinier V."/>
            <person name="Miyauchi S."/>
            <person name="Poulain J."/>
            <person name="Riccioni C."/>
            <person name="Rubini A."/>
            <person name="Sitrit Y."/>
            <person name="Splivallo R."/>
            <person name="Traeger S."/>
            <person name="Wang M."/>
            <person name="Zifcakova L."/>
            <person name="Wipf D."/>
            <person name="Zambonelli A."/>
            <person name="Paolocci F."/>
            <person name="Nowrousian M."/>
            <person name="Ottonello S."/>
            <person name="Baldrian P."/>
            <person name="Spatafora J.W."/>
            <person name="Henrissat B."/>
            <person name="Nagy L.G."/>
            <person name="Aury J.M."/>
            <person name="Wincker P."/>
            <person name="Grigoriev I.V."/>
            <person name="Bonfante P."/>
            <person name="Martin F.M."/>
        </authorList>
    </citation>
    <scope>NUCLEOTIDE SEQUENCE [LARGE SCALE GENOMIC DNA]</scope>
    <source>
        <strain evidence="4 5">CCBAS932</strain>
    </source>
</reference>
<evidence type="ECO:0000256" key="2">
    <source>
        <dbReference type="ARBA" id="ARBA00023242"/>
    </source>
</evidence>
<gene>
    <name evidence="4" type="ORF">P167DRAFT_552113</name>
</gene>
<name>A0A3N4L121_9PEZI</name>
<evidence type="ECO:0008006" key="6">
    <source>
        <dbReference type="Google" id="ProtNLM"/>
    </source>
</evidence>
<feature type="region of interest" description="Disordered" evidence="3">
    <location>
        <begin position="101"/>
        <end position="141"/>
    </location>
</feature>
<dbReference type="GO" id="GO:0005634">
    <property type="term" value="C:nucleus"/>
    <property type="evidence" value="ECO:0007669"/>
    <property type="project" value="UniProtKB-SubCell"/>
</dbReference>
<comment type="subcellular location">
    <subcellularLocation>
        <location evidence="1">Nucleus</location>
    </subcellularLocation>
</comment>
<dbReference type="PANTHER" id="PTHR37534">
    <property type="entry name" value="TRANSCRIPTIONAL ACTIVATOR PROTEIN UGA3"/>
    <property type="match status" value="1"/>
</dbReference>
<dbReference type="CDD" id="cd12148">
    <property type="entry name" value="fungal_TF_MHR"/>
    <property type="match status" value="1"/>
</dbReference>
<dbReference type="EMBL" id="ML119114">
    <property type="protein sequence ID" value="RPB15192.1"/>
    <property type="molecule type" value="Genomic_DNA"/>
</dbReference>
<dbReference type="Proteomes" id="UP000277580">
    <property type="component" value="Unassembled WGS sequence"/>
</dbReference>
<protein>
    <recommendedName>
        <fullName evidence="6">Transcription factor domain-containing protein</fullName>
    </recommendedName>
</protein>
<evidence type="ECO:0000256" key="1">
    <source>
        <dbReference type="ARBA" id="ARBA00004123"/>
    </source>
</evidence>
<feature type="compositionally biased region" description="Low complexity" evidence="3">
    <location>
        <begin position="126"/>
        <end position="141"/>
    </location>
</feature>
<feature type="region of interest" description="Disordered" evidence="3">
    <location>
        <begin position="671"/>
        <end position="726"/>
    </location>
</feature>
<feature type="compositionally biased region" description="Polar residues" evidence="3">
    <location>
        <begin position="1"/>
        <end position="12"/>
    </location>
</feature>
<evidence type="ECO:0000313" key="5">
    <source>
        <dbReference type="Proteomes" id="UP000277580"/>
    </source>
</evidence>
<organism evidence="4 5">
    <name type="scientific">Morchella conica CCBAS932</name>
    <dbReference type="NCBI Taxonomy" id="1392247"/>
    <lineage>
        <taxon>Eukaryota</taxon>
        <taxon>Fungi</taxon>
        <taxon>Dikarya</taxon>
        <taxon>Ascomycota</taxon>
        <taxon>Pezizomycotina</taxon>
        <taxon>Pezizomycetes</taxon>
        <taxon>Pezizales</taxon>
        <taxon>Morchellaceae</taxon>
        <taxon>Morchella</taxon>
    </lineage>
</organism>
<dbReference type="OrthoDB" id="3525185at2759"/>
<dbReference type="PANTHER" id="PTHR37534:SF46">
    <property type="entry name" value="ZN(II)2CYS6 TRANSCRIPTION FACTOR (EUROFUNG)"/>
    <property type="match status" value="1"/>
</dbReference>
<dbReference type="InParanoid" id="A0A3N4L121"/>
<proteinExistence type="predicted"/>
<dbReference type="Pfam" id="PF11951">
    <property type="entry name" value="Fungal_trans_2"/>
    <property type="match status" value="1"/>
</dbReference>
<evidence type="ECO:0000313" key="4">
    <source>
        <dbReference type="EMBL" id="RPB15192.1"/>
    </source>
</evidence>
<keyword evidence="5" id="KW-1185">Reference proteome</keyword>
<feature type="region of interest" description="Disordered" evidence="3">
    <location>
        <begin position="1"/>
        <end position="40"/>
    </location>
</feature>
<sequence length="726" mass="80887">MRSLHNSKNSTVPLPRRKEIEKKSKQQLRQEAGEDEAEEEDAVLLWENDKWVVPRQLQDSEIQNGDIQLFVNEMLRRNDAYMGINRKRKASINSEGIQLMIGDTPETPSRLGGYIVNQTSDDSSDSSEGASSPPESIISFGSSTTISSPIFGKGPMSRDQAIINSLPEFVTRFSPKLMDEISLPMSGWNPTTMTLAPPRPPTLDNPTNQELLAIYMKLSAKRLADTSPSYIDLFRKYIPAMAHDSPALMEGILALAALQTGLMKKDLRMITVDAASHYQKSLKQHFRAVSDPDFRNKDTDSLLATSIILSHYEIWNGENVKMGVHMLGGRDIIVARGKAAHMTPVGRALYAAFKRADIATSSVSGNPTFMTSDWWTVDPFTRVPITHDSPILLAADAALSKLCVICCRLTYLKAWALKRRRDLWMKYGGNTSSEQKSRLQDIIESRVSKLDQELDAWYAEVPYWFKALDDDPATGENGEEEDINDTDITSITPRRYPHICVGLVLGWAIGVRVQLFRIRYPEIPIVPPHIGSLCHAALRIFAFLPNSTDASIVVPVFVVGMELRQQSHQEWLSTALKDRFEETGFHAMSFVRDGLRFAWLKLQGISNGRFNRIKEGAASKIDGVSENLWAAEGMLASLEKLSLYDSAEVSVKMKVFEGDIDVSGLPEDIIPYEATPEPPVSSHKPTKGKPPFSVSHHTTSSSSKRFKSESPEVSSQVSVNLRATSM</sequence>
<evidence type="ECO:0000256" key="3">
    <source>
        <dbReference type="SAM" id="MobiDB-lite"/>
    </source>
</evidence>
<keyword evidence="2" id="KW-0539">Nucleus</keyword>
<dbReference type="InterPro" id="IPR021858">
    <property type="entry name" value="Fun_TF"/>
</dbReference>